<dbReference type="InterPro" id="IPR004360">
    <property type="entry name" value="Glyas_Fos-R_dOase_dom"/>
</dbReference>
<dbReference type="EMBL" id="JAWMAJ010000046">
    <property type="protein sequence ID" value="MDV7217468.1"/>
    <property type="molecule type" value="Genomic_DNA"/>
</dbReference>
<dbReference type="SUPFAM" id="SSF54593">
    <property type="entry name" value="Glyoxalase/Bleomycin resistance protein/Dihydroxybiphenyl dioxygenase"/>
    <property type="match status" value="1"/>
</dbReference>
<comment type="caution">
    <text evidence="2">The sequence shown here is derived from an EMBL/GenBank/DDBJ whole genome shotgun (WGS) entry which is preliminary data.</text>
</comment>
<evidence type="ECO:0000313" key="2">
    <source>
        <dbReference type="EMBL" id="MDV7217468.1"/>
    </source>
</evidence>
<feature type="domain" description="VOC" evidence="1">
    <location>
        <begin position="21"/>
        <end position="129"/>
    </location>
</feature>
<evidence type="ECO:0000259" key="1">
    <source>
        <dbReference type="PROSITE" id="PS51819"/>
    </source>
</evidence>
<dbReference type="RefSeq" id="WP_317771774.1">
    <property type="nucleotide sequence ID" value="NZ_JAWMAJ010000046.1"/>
</dbReference>
<protein>
    <submittedName>
        <fullName evidence="2">VOC family protein</fullName>
    </submittedName>
</protein>
<sequence>MTTHDSPRRPAASPSAVPGAQLRQVVHPVDDVSEAVEFYGTVLGLPTRFVDGERYAAFDAGPSTFAVAADTEDVAGVAAAAFKVDDIAEFLDRLGAVGGQVVEGPADGPHERRVVISDPWGNRMIVYAAL</sequence>
<gene>
    <name evidence="2" type="ORF">R5A26_16060</name>
</gene>
<dbReference type="InterPro" id="IPR037523">
    <property type="entry name" value="VOC_core"/>
</dbReference>
<evidence type="ECO:0000313" key="3">
    <source>
        <dbReference type="Proteomes" id="UP001187346"/>
    </source>
</evidence>
<dbReference type="Pfam" id="PF00903">
    <property type="entry name" value="Glyoxalase"/>
    <property type="match status" value="1"/>
</dbReference>
<name>A0ABU4FA48_9ACTN</name>
<keyword evidence="3" id="KW-1185">Reference proteome</keyword>
<dbReference type="InterPro" id="IPR052164">
    <property type="entry name" value="Anthracycline_SecMetBiosynth"/>
</dbReference>
<proteinExistence type="predicted"/>
<dbReference type="InterPro" id="IPR029068">
    <property type="entry name" value="Glyas_Bleomycin-R_OHBP_Dase"/>
</dbReference>
<dbReference type="PROSITE" id="PS51819">
    <property type="entry name" value="VOC"/>
    <property type="match status" value="1"/>
</dbReference>
<organism evidence="2 3">
    <name type="scientific">Streptomyces prunicolor</name>
    <dbReference type="NCBI Taxonomy" id="67348"/>
    <lineage>
        <taxon>Bacteria</taxon>
        <taxon>Bacillati</taxon>
        <taxon>Actinomycetota</taxon>
        <taxon>Actinomycetes</taxon>
        <taxon>Kitasatosporales</taxon>
        <taxon>Streptomycetaceae</taxon>
        <taxon>Streptomyces</taxon>
    </lineage>
</organism>
<dbReference type="PANTHER" id="PTHR33993">
    <property type="entry name" value="GLYOXALASE-RELATED"/>
    <property type="match status" value="1"/>
</dbReference>
<dbReference type="Gene3D" id="3.10.180.10">
    <property type="entry name" value="2,3-Dihydroxybiphenyl 1,2-Dioxygenase, domain 1"/>
    <property type="match status" value="1"/>
</dbReference>
<reference evidence="2 3" key="1">
    <citation type="submission" date="2023-10" db="EMBL/GenBank/DDBJ databases">
        <title>Characterization of rhizosphere-enriched actinobacteria from wheat plants lab-grown on chernevaya soil.</title>
        <authorList>
            <person name="Tikhonova E.N."/>
            <person name="Konopkin A."/>
            <person name="Kravchenko I.K."/>
        </authorList>
    </citation>
    <scope>NUCLEOTIDE SEQUENCE [LARGE SCALE GENOMIC DNA]</scope>
    <source>
        <strain evidence="2 3">RR29</strain>
    </source>
</reference>
<dbReference type="Proteomes" id="UP001187346">
    <property type="component" value="Unassembled WGS sequence"/>
</dbReference>
<accession>A0ABU4FA48</accession>